<evidence type="ECO:0000313" key="3">
    <source>
        <dbReference type="Proteomes" id="UP001575652"/>
    </source>
</evidence>
<accession>A0ABV4UNE8</accession>
<dbReference type="InterPro" id="IPR012347">
    <property type="entry name" value="Ferritin-like"/>
</dbReference>
<sequence length="403" mass="39872">MSFLPHASAARRGAGDRPLRRALRRCRRAAGLGIVVAVVAGLCTAAGPQNGAAPGPPGEVANPPSRTAEELLPGLLAAAERMAARPDPGTESEPVGGVAPVGNAGRGRPWPAPELSAVHSVVGRHVDLLTPGGRAAAALALPAVPDPAAAGPLGLAARVAESGNALVSASLATEGTRSRALLGAGLEEALAARRLAAAVGGPRAADALPSPVFAAPGAADPADPDAVWDAAQAAAAVDGACPDAPDKPGSAPVGPPPGVAPDPVPDVGASDPRAAVPDLAAAADAAYRLAYAYQVAGARLGAVRPDEADLAWASARSREVLAHRLERLVPAACGPRRLAAYSLPPDFGVAPVARAAAGEEQLAAALRDAAATAPDALRPVLAAEAWRAALGAVHRGDRFPRLG</sequence>
<comment type="caution">
    <text evidence="2">The sequence shown here is derived from an EMBL/GenBank/DDBJ whole genome shotgun (WGS) entry which is preliminary data.</text>
</comment>
<protein>
    <recommendedName>
        <fullName evidence="4">DUF4439 domain-containing protein</fullName>
    </recommendedName>
</protein>
<feature type="compositionally biased region" description="Low complexity" evidence="1">
    <location>
        <begin position="237"/>
        <end position="252"/>
    </location>
</feature>
<dbReference type="EMBL" id="JBHDLJ010000008">
    <property type="protein sequence ID" value="MFB0835158.1"/>
    <property type="molecule type" value="Genomic_DNA"/>
</dbReference>
<dbReference type="Gene3D" id="1.20.1260.10">
    <property type="match status" value="1"/>
</dbReference>
<dbReference type="Proteomes" id="UP001575652">
    <property type="component" value="Unassembled WGS sequence"/>
</dbReference>
<gene>
    <name evidence="2" type="ORF">ACETWP_11205</name>
</gene>
<evidence type="ECO:0000313" key="2">
    <source>
        <dbReference type="EMBL" id="MFB0835158.1"/>
    </source>
</evidence>
<feature type="compositionally biased region" description="Low complexity" evidence="1">
    <location>
        <begin position="94"/>
        <end position="108"/>
    </location>
</feature>
<organism evidence="2 3">
    <name type="scientific">Arthrobacter halodurans</name>
    <dbReference type="NCBI Taxonomy" id="516699"/>
    <lineage>
        <taxon>Bacteria</taxon>
        <taxon>Bacillati</taxon>
        <taxon>Actinomycetota</taxon>
        <taxon>Actinomycetes</taxon>
        <taxon>Micrococcales</taxon>
        <taxon>Micrococcaceae</taxon>
        <taxon>Arthrobacter</taxon>
    </lineage>
</organism>
<feature type="region of interest" description="Disordered" evidence="1">
    <location>
        <begin position="82"/>
        <end position="111"/>
    </location>
</feature>
<keyword evidence="3" id="KW-1185">Reference proteome</keyword>
<proteinExistence type="predicted"/>
<dbReference type="RefSeq" id="WP_373972330.1">
    <property type="nucleotide sequence ID" value="NZ_JBHDLJ010000008.1"/>
</dbReference>
<evidence type="ECO:0000256" key="1">
    <source>
        <dbReference type="SAM" id="MobiDB-lite"/>
    </source>
</evidence>
<feature type="region of interest" description="Disordered" evidence="1">
    <location>
        <begin position="237"/>
        <end position="269"/>
    </location>
</feature>
<name>A0ABV4UNE8_9MICC</name>
<reference evidence="2 3" key="1">
    <citation type="submission" date="2024-09" db="EMBL/GenBank/DDBJ databases">
        <authorList>
            <person name="Salinas-Garcia M.A."/>
            <person name="Prieme A."/>
        </authorList>
    </citation>
    <scope>NUCLEOTIDE SEQUENCE [LARGE SCALE GENOMIC DNA]</scope>
    <source>
        <strain evidence="2 3">DSM 21081</strain>
    </source>
</reference>
<evidence type="ECO:0008006" key="4">
    <source>
        <dbReference type="Google" id="ProtNLM"/>
    </source>
</evidence>
<feature type="compositionally biased region" description="Pro residues" evidence="1">
    <location>
        <begin position="253"/>
        <end position="264"/>
    </location>
</feature>